<dbReference type="EMBL" id="BK013578">
    <property type="protein sequence ID" value="DAD50626.1"/>
    <property type="molecule type" value="Genomic_RNA"/>
</dbReference>
<name>A0A8S5L0H7_9VIRU</name>
<proteinExistence type="predicted"/>
<dbReference type="Pfam" id="PF22387">
    <property type="entry name" value="PhiCb5_coat"/>
    <property type="match status" value="1"/>
</dbReference>
<accession>A0A8S5L0H7</accession>
<dbReference type="Gene3D" id="2.40.160.220">
    <property type="match status" value="1"/>
</dbReference>
<organism evidence="1 2">
    <name type="scientific">ssRNA phage SRR6960507_11</name>
    <dbReference type="NCBI Taxonomy" id="2786509"/>
    <lineage>
        <taxon>Viruses</taxon>
        <taxon>Riboviria</taxon>
        <taxon>Orthornavirae</taxon>
        <taxon>Lenarviricota</taxon>
        <taxon>Leviviricetes</taxon>
        <taxon>Timlovirales</taxon>
        <taxon>Steitzviridae</taxon>
        <taxon>Gulmivirus</taxon>
        <taxon>Gulmivirus asiohabitans</taxon>
    </lineage>
</organism>
<sequence>MTIPNPLVITVNGSAKNLDRINQDGYSSHYRLRESAQQFDVRIRHSNGKTMKNGKVSERHNVELTRTVFAAGAVPEYSYVSSVTITNDDLVSSTDMGYLQTSLNGLLTAGIVSDLRAWVN</sequence>
<protein>
    <submittedName>
        <fullName evidence="1">Coat protein</fullName>
    </submittedName>
</protein>
<keyword evidence="2" id="KW-1185">Reference proteome</keyword>
<dbReference type="GO" id="GO:0019028">
    <property type="term" value="C:viral capsid"/>
    <property type="evidence" value="ECO:0007669"/>
    <property type="project" value="UniProtKB-KW"/>
</dbReference>
<keyword evidence="1" id="KW-0946">Virion</keyword>
<evidence type="ECO:0000313" key="2">
    <source>
        <dbReference type="Proteomes" id="UP000681760"/>
    </source>
</evidence>
<dbReference type="Proteomes" id="UP000681760">
    <property type="component" value="Segment"/>
</dbReference>
<gene>
    <name evidence="1" type="primary">SRR6960507_11_2</name>
</gene>
<dbReference type="InterPro" id="IPR054457">
    <property type="entry name" value="PhiCb5_coat"/>
</dbReference>
<keyword evidence="1" id="KW-0167">Capsid protein</keyword>
<dbReference type="GeneID" id="80400150"/>
<reference evidence="1 2" key="1">
    <citation type="submission" date="2020-09" db="EMBL/GenBank/DDBJ databases">
        <title>Leviviricetes taxonomy.</title>
        <authorList>
            <person name="Stockdale S.R."/>
            <person name="Callanan J."/>
            <person name="Adriaenssens E.M."/>
            <person name="Kuhn J.H."/>
            <person name="Rumnieks J."/>
            <person name="Shkoporov A."/>
            <person name="Draper L.A."/>
            <person name="Ross P."/>
            <person name="Hill C."/>
        </authorList>
    </citation>
    <scope>NUCLEOTIDE SEQUENCE [LARGE SCALE GENOMIC DNA]</scope>
</reference>
<evidence type="ECO:0000313" key="1">
    <source>
        <dbReference type="EMBL" id="DAD50626.1"/>
    </source>
</evidence>
<dbReference type="KEGG" id="vg:80400150"/>
<dbReference type="RefSeq" id="YP_010770658.1">
    <property type="nucleotide sequence ID" value="NC_074353.1"/>
</dbReference>